<keyword evidence="8 11" id="KW-0694">RNA-binding</keyword>
<dbReference type="HAMAP" id="MF_03055">
    <property type="entry name" value="tRNA_methyltr_TrmB_euk"/>
    <property type="match status" value="1"/>
</dbReference>
<comment type="function">
    <text evidence="11">Catalyzes the formation of N(7)-methylguanine at position 46 (m7G46) in tRNA.</text>
</comment>
<keyword evidence="14" id="KW-1185">Reference proteome</keyword>
<evidence type="ECO:0000256" key="10">
    <source>
        <dbReference type="ARBA" id="ARBA00060552"/>
    </source>
</evidence>
<evidence type="ECO:0000256" key="6">
    <source>
        <dbReference type="ARBA" id="ARBA00022691"/>
    </source>
</evidence>
<dbReference type="FunFam" id="3.40.50.150:FF:000060">
    <property type="entry name" value="tRNA (guanine-N(7)-)-methyltransferase"/>
    <property type="match status" value="1"/>
</dbReference>
<evidence type="ECO:0000256" key="1">
    <source>
        <dbReference type="ARBA" id="ARBA00000142"/>
    </source>
</evidence>
<dbReference type="GO" id="GO:0106143">
    <property type="term" value="C:tRNA (m7G46) methyltransferase complex"/>
    <property type="evidence" value="ECO:0007669"/>
    <property type="project" value="UniProtKB-ARBA"/>
</dbReference>
<feature type="active site" evidence="11">
    <location>
        <position position="138"/>
    </location>
</feature>
<evidence type="ECO:0000256" key="7">
    <source>
        <dbReference type="ARBA" id="ARBA00022694"/>
    </source>
</evidence>
<evidence type="ECO:0000256" key="5">
    <source>
        <dbReference type="ARBA" id="ARBA00022679"/>
    </source>
</evidence>
<comment type="catalytic activity">
    <reaction evidence="1 11">
        <text>guanosine(46) in tRNA + S-adenosyl-L-methionine = N(7)-methylguanosine(46) in tRNA + S-adenosyl-L-homocysteine</text>
        <dbReference type="Rhea" id="RHEA:42708"/>
        <dbReference type="Rhea" id="RHEA-COMP:10188"/>
        <dbReference type="Rhea" id="RHEA-COMP:10189"/>
        <dbReference type="ChEBI" id="CHEBI:57856"/>
        <dbReference type="ChEBI" id="CHEBI:59789"/>
        <dbReference type="ChEBI" id="CHEBI:74269"/>
        <dbReference type="ChEBI" id="CHEBI:74480"/>
        <dbReference type="EC" id="2.1.1.33"/>
    </reaction>
</comment>
<keyword evidence="12" id="KW-0812">Transmembrane</keyword>
<dbReference type="GO" id="GO:0000049">
    <property type="term" value="F:tRNA binding"/>
    <property type="evidence" value="ECO:0007669"/>
    <property type="project" value="UniProtKB-UniRule"/>
</dbReference>
<keyword evidence="12" id="KW-1133">Transmembrane helix</keyword>
<dbReference type="GO" id="GO:0005634">
    <property type="term" value="C:nucleus"/>
    <property type="evidence" value="ECO:0007669"/>
    <property type="project" value="UniProtKB-SubCell"/>
</dbReference>
<dbReference type="UniPathway" id="UPA00989"/>
<organism evidence="13 14">
    <name type="scientific">Leptotrombidium deliense</name>
    <dbReference type="NCBI Taxonomy" id="299467"/>
    <lineage>
        <taxon>Eukaryota</taxon>
        <taxon>Metazoa</taxon>
        <taxon>Ecdysozoa</taxon>
        <taxon>Arthropoda</taxon>
        <taxon>Chelicerata</taxon>
        <taxon>Arachnida</taxon>
        <taxon>Acari</taxon>
        <taxon>Acariformes</taxon>
        <taxon>Trombidiformes</taxon>
        <taxon>Prostigmata</taxon>
        <taxon>Anystina</taxon>
        <taxon>Parasitengona</taxon>
        <taxon>Trombiculoidea</taxon>
        <taxon>Trombiculidae</taxon>
        <taxon>Leptotrombidium</taxon>
    </lineage>
</organism>
<comment type="similarity">
    <text evidence="11">Belongs to the class I-like SAM-binding methyltransferase superfamily. TrmB family.</text>
</comment>
<reference evidence="13 14" key="1">
    <citation type="journal article" date="2018" name="Gigascience">
        <title>Genomes of trombidid mites reveal novel predicted allergens and laterally-transferred genes associated with secondary metabolism.</title>
        <authorList>
            <person name="Dong X."/>
            <person name="Chaisiri K."/>
            <person name="Xia D."/>
            <person name="Armstrong S.D."/>
            <person name="Fang Y."/>
            <person name="Donnelly M.J."/>
            <person name="Kadowaki T."/>
            <person name="McGarry J.W."/>
            <person name="Darby A.C."/>
            <person name="Makepeace B.L."/>
        </authorList>
    </citation>
    <scope>NUCLEOTIDE SEQUENCE [LARGE SCALE GENOMIC DNA]</scope>
    <source>
        <strain evidence="13">UoL-UT</strain>
    </source>
</reference>
<dbReference type="SUPFAM" id="SSF53335">
    <property type="entry name" value="S-adenosyl-L-methionine-dependent methyltransferases"/>
    <property type="match status" value="1"/>
</dbReference>
<proteinExistence type="inferred from homology"/>
<dbReference type="OrthoDB" id="47276at2759"/>
<dbReference type="NCBIfam" id="TIGR00091">
    <property type="entry name" value="tRNA (guanosine(46)-N7)-methyltransferase TrmB"/>
    <property type="match status" value="1"/>
</dbReference>
<dbReference type="InterPro" id="IPR003358">
    <property type="entry name" value="tRNA_(Gua-N-7)_MeTrfase_Trmb"/>
</dbReference>
<dbReference type="VEuPathDB" id="VectorBase:LDEU008848"/>
<feature type="binding site" evidence="11">
    <location>
        <begin position="115"/>
        <end position="116"/>
    </location>
    <ligand>
        <name>S-adenosyl-L-methionine</name>
        <dbReference type="ChEBI" id="CHEBI:59789"/>
    </ligand>
</feature>
<dbReference type="Pfam" id="PF02390">
    <property type="entry name" value="Methyltransf_4"/>
    <property type="match status" value="1"/>
</dbReference>
<gene>
    <name evidence="13" type="ORF">B4U80_07069</name>
</gene>
<dbReference type="PANTHER" id="PTHR23417:SF16">
    <property type="entry name" value="TRNA (GUANINE-N(7)-)-METHYLTRANSFERASE"/>
    <property type="match status" value="1"/>
</dbReference>
<comment type="pathway">
    <text evidence="10 11">tRNA modification; N(7)-methylguanine-tRNA biosynthesis.</text>
</comment>
<dbReference type="GO" id="GO:0008176">
    <property type="term" value="F:tRNA (guanine(46)-N7)-methyltransferase activity"/>
    <property type="evidence" value="ECO:0007669"/>
    <property type="project" value="UniProtKB-UniRule"/>
</dbReference>
<sequence>MDDETVAGMPQKRYYRCRAHTNPIADHCFDYPKNPSEFDWSQLYPNYDSSNAVQFLDVGCGYGGLSVVLSEKYPQMLTLGIEIRVKVCDYVKDRIEALRRANPGKYENVACLRSNAMKYLPNFFKKGQITKLFFLFPDPHFKKHKHKWRIISYQLLAEYAYIMAIGGIVYFATDVKDLYEWMVKHFTEFPLFKRLNEQEMNSDPIVPLLFDSTEEGKKVSRTGGEKYCAAFRRIEDNFISE</sequence>
<dbReference type="PANTHER" id="PTHR23417">
    <property type="entry name" value="3-DEOXY-D-MANNO-OCTULOSONIC-ACID TRANSFERASE/TRNA GUANINE-N 7 - -METHYLTRANSFERASE"/>
    <property type="match status" value="1"/>
</dbReference>
<dbReference type="STRING" id="299467.A0A443S6Q2"/>
<dbReference type="EC" id="2.1.1.33" evidence="11"/>
<keyword evidence="12" id="KW-0472">Membrane</keyword>
<keyword evidence="3 11" id="KW-0820">tRNA-binding</keyword>
<evidence type="ECO:0000256" key="2">
    <source>
        <dbReference type="ARBA" id="ARBA00004123"/>
    </source>
</evidence>
<dbReference type="CDD" id="cd02440">
    <property type="entry name" value="AdoMet_MTases"/>
    <property type="match status" value="1"/>
</dbReference>
<dbReference type="Gene3D" id="3.40.50.150">
    <property type="entry name" value="Vaccinia Virus protein VP39"/>
    <property type="match status" value="1"/>
</dbReference>
<evidence type="ECO:0000256" key="9">
    <source>
        <dbReference type="ARBA" id="ARBA00023242"/>
    </source>
</evidence>
<evidence type="ECO:0000313" key="13">
    <source>
        <dbReference type="EMBL" id="RWS23191.1"/>
    </source>
</evidence>
<keyword evidence="7 11" id="KW-0819">tRNA processing</keyword>
<keyword evidence="5 11" id="KW-0808">Transferase</keyword>
<dbReference type="EMBL" id="NCKV01006931">
    <property type="protein sequence ID" value="RWS23191.1"/>
    <property type="molecule type" value="Genomic_DNA"/>
</dbReference>
<feature type="binding site" evidence="11">
    <location>
        <begin position="82"/>
        <end position="83"/>
    </location>
    <ligand>
        <name>S-adenosyl-L-methionine</name>
        <dbReference type="ChEBI" id="CHEBI:59789"/>
    </ligand>
</feature>
<keyword evidence="4 11" id="KW-0489">Methyltransferase</keyword>
<dbReference type="InterPro" id="IPR029063">
    <property type="entry name" value="SAM-dependent_MTases_sf"/>
</dbReference>
<dbReference type="Proteomes" id="UP000288716">
    <property type="component" value="Unassembled WGS sequence"/>
</dbReference>
<evidence type="ECO:0000256" key="11">
    <source>
        <dbReference type="HAMAP-Rule" id="MF_03055"/>
    </source>
</evidence>
<name>A0A443S6Q2_9ACAR</name>
<dbReference type="InterPro" id="IPR025763">
    <property type="entry name" value="Trm8_euk"/>
</dbReference>
<keyword evidence="6 11" id="KW-0949">S-adenosyl-L-methionine</keyword>
<keyword evidence="9 11" id="KW-0539">Nucleus</keyword>
<comment type="caution">
    <text evidence="13">The sequence shown here is derived from an EMBL/GenBank/DDBJ whole genome shotgun (WGS) entry which is preliminary data.</text>
</comment>
<accession>A0A443S6Q2</accession>
<feature type="binding site" evidence="11">
    <location>
        <position position="135"/>
    </location>
    <ligand>
        <name>S-adenosyl-L-methionine</name>
        <dbReference type="ChEBI" id="CHEBI:59789"/>
    </ligand>
</feature>
<evidence type="ECO:0000256" key="8">
    <source>
        <dbReference type="ARBA" id="ARBA00022884"/>
    </source>
</evidence>
<evidence type="ECO:0000256" key="4">
    <source>
        <dbReference type="ARBA" id="ARBA00022603"/>
    </source>
</evidence>
<evidence type="ECO:0000256" key="12">
    <source>
        <dbReference type="SAM" id="Phobius"/>
    </source>
</evidence>
<feature type="binding site" evidence="11">
    <location>
        <begin position="213"/>
        <end position="215"/>
    </location>
    <ligand>
        <name>S-adenosyl-L-methionine</name>
        <dbReference type="ChEBI" id="CHEBI:59789"/>
    </ligand>
</feature>
<protein>
    <recommendedName>
        <fullName evidence="11">tRNA (guanine-N(7)-)-methyltransferase</fullName>
        <ecNumber evidence="11">2.1.1.33</ecNumber>
    </recommendedName>
    <alternativeName>
        <fullName evidence="11">tRNA (guanine(46)-N(7))-methyltransferase</fullName>
    </alternativeName>
    <alternativeName>
        <fullName evidence="11">tRNA(m7G46)-methyltransferase</fullName>
    </alternativeName>
</protein>
<dbReference type="AlphaFoldDB" id="A0A443S6Q2"/>
<evidence type="ECO:0000313" key="14">
    <source>
        <dbReference type="Proteomes" id="UP000288716"/>
    </source>
</evidence>
<feature type="transmembrane region" description="Helical" evidence="12">
    <location>
        <begin position="150"/>
        <end position="172"/>
    </location>
</feature>
<evidence type="ECO:0000256" key="3">
    <source>
        <dbReference type="ARBA" id="ARBA00022555"/>
    </source>
</evidence>
<comment type="subcellular location">
    <subcellularLocation>
        <location evidence="2 11">Nucleus</location>
    </subcellularLocation>
</comment>
<feature type="binding site" evidence="11">
    <location>
        <position position="59"/>
    </location>
    <ligand>
        <name>S-adenosyl-L-methionine</name>
        <dbReference type="ChEBI" id="CHEBI:59789"/>
    </ligand>
</feature>
<dbReference type="PROSITE" id="PS51625">
    <property type="entry name" value="SAM_MT_TRMB"/>
    <property type="match status" value="1"/>
</dbReference>